<dbReference type="InterPro" id="IPR014729">
    <property type="entry name" value="Rossmann-like_a/b/a_fold"/>
</dbReference>
<accession>A0A543K5J0</accession>
<comment type="caution">
    <text evidence="3">The sequence shown here is derived from an EMBL/GenBank/DDBJ whole genome shotgun (WGS) entry which is preliminary data.</text>
</comment>
<evidence type="ECO:0000313" key="4">
    <source>
        <dbReference type="Proteomes" id="UP000320582"/>
    </source>
</evidence>
<feature type="domain" description="Asparagine synthetase" evidence="2">
    <location>
        <begin position="168"/>
        <end position="407"/>
    </location>
</feature>
<protein>
    <submittedName>
        <fullName evidence="3">Asparagine synthase</fullName>
    </submittedName>
</protein>
<name>A0A543K5J0_9RHOB</name>
<feature type="compositionally biased region" description="Basic and acidic residues" evidence="1">
    <location>
        <begin position="9"/>
        <end position="21"/>
    </location>
</feature>
<dbReference type="SUPFAM" id="SSF52402">
    <property type="entry name" value="Adenine nucleotide alpha hydrolases-like"/>
    <property type="match status" value="1"/>
</dbReference>
<dbReference type="GO" id="GO:0006529">
    <property type="term" value="P:asparagine biosynthetic process"/>
    <property type="evidence" value="ECO:0007669"/>
    <property type="project" value="InterPro"/>
</dbReference>
<gene>
    <name evidence="3" type="ORF">BD293_3720</name>
</gene>
<keyword evidence="4" id="KW-1185">Reference proteome</keyword>
<proteinExistence type="predicted"/>
<dbReference type="Pfam" id="PF00733">
    <property type="entry name" value="Asn_synthase"/>
    <property type="match status" value="1"/>
</dbReference>
<organism evidence="3 4">
    <name type="scientific">Roseinatronobacter monicus</name>
    <dbReference type="NCBI Taxonomy" id="393481"/>
    <lineage>
        <taxon>Bacteria</taxon>
        <taxon>Pseudomonadati</taxon>
        <taxon>Pseudomonadota</taxon>
        <taxon>Alphaproteobacteria</taxon>
        <taxon>Rhodobacterales</taxon>
        <taxon>Paracoccaceae</taxon>
        <taxon>Roseinatronobacter</taxon>
    </lineage>
</organism>
<evidence type="ECO:0000256" key="1">
    <source>
        <dbReference type="SAM" id="MobiDB-lite"/>
    </source>
</evidence>
<dbReference type="EMBL" id="VFPT01000002">
    <property type="protein sequence ID" value="TQM90343.1"/>
    <property type="molecule type" value="Genomic_DNA"/>
</dbReference>
<evidence type="ECO:0000259" key="2">
    <source>
        <dbReference type="Pfam" id="PF00733"/>
    </source>
</evidence>
<dbReference type="OrthoDB" id="8775303at2"/>
<evidence type="ECO:0000313" key="3">
    <source>
        <dbReference type="EMBL" id="TQM90343.1"/>
    </source>
</evidence>
<sequence length="532" mass="60047">MRMTAIRTQTERKRQDRSVHRAEKRRRRAGMLRAPGPIRPTPGVCATADAARDEKRLINWRNQAILTSDGRPLGKCRLNASETPDIYSFMNAGFFGNDETFYPRVTAIPPYATLHVSGGRSQEKCEFSELLSGKLGGDDKDYDSSKYFDSITDRFISGFSALKGASSVEIQLSGGKDSRLVLAGMTASGMNVVAKTTDGGSHNFTDVYCAKLVADALKVEHIITKTAQRSVEATISPDDFYTRTVDTLKATDFGLISFGNLGFNRSFRDVRVFNGLGGELLRGGYSKGLTKQKVKYNSHSLLISKWGRFSTFFKKESSERYGNYITDWLEENELSENMPLAADAAYLYCRMGRWAAALARSGSMARIPTYPLLDNSFMEAVYSAPVEYRSNDRLLYEVLRRVNRDLVDIPLANDYWAFWDSEQIEKFKLKWPDAFRSRGDQRSGANLDWRANWVDVIGEHLFDFILSSPSSVVFDFVDRDRLESLRATGVNYGHRFLLFGIYSAVIASSNEFQRGVYSNVRFSLDDLRTTRT</sequence>
<dbReference type="Proteomes" id="UP000320582">
    <property type="component" value="Unassembled WGS sequence"/>
</dbReference>
<dbReference type="Gene3D" id="3.40.50.620">
    <property type="entry name" value="HUPs"/>
    <property type="match status" value="1"/>
</dbReference>
<dbReference type="GO" id="GO:0004066">
    <property type="term" value="F:asparagine synthase (glutamine-hydrolyzing) activity"/>
    <property type="evidence" value="ECO:0007669"/>
    <property type="project" value="InterPro"/>
</dbReference>
<feature type="region of interest" description="Disordered" evidence="1">
    <location>
        <begin position="1"/>
        <end position="42"/>
    </location>
</feature>
<reference evidence="3 4" key="1">
    <citation type="submission" date="2019-06" db="EMBL/GenBank/DDBJ databases">
        <title>Genomic Encyclopedia of Archaeal and Bacterial Type Strains, Phase II (KMG-II): from individual species to whole genera.</title>
        <authorList>
            <person name="Goeker M."/>
        </authorList>
    </citation>
    <scope>NUCLEOTIDE SEQUENCE [LARGE SCALE GENOMIC DNA]</scope>
    <source>
        <strain evidence="3 4">DSM 18423</strain>
    </source>
</reference>
<dbReference type="AlphaFoldDB" id="A0A543K5J0"/>
<dbReference type="InterPro" id="IPR001962">
    <property type="entry name" value="Asn_synthase"/>
</dbReference>